<comment type="catalytic activity">
    <reaction evidence="8">
        <text>L-seryl-[protein] + ATP = O-phospho-L-seryl-[protein] + ADP + H(+)</text>
        <dbReference type="Rhea" id="RHEA:17989"/>
        <dbReference type="Rhea" id="RHEA-COMP:9863"/>
        <dbReference type="Rhea" id="RHEA-COMP:11604"/>
        <dbReference type="ChEBI" id="CHEBI:15378"/>
        <dbReference type="ChEBI" id="CHEBI:29999"/>
        <dbReference type="ChEBI" id="CHEBI:30616"/>
        <dbReference type="ChEBI" id="CHEBI:83421"/>
        <dbReference type="ChEBI" id="CHEBI:456216"/>
        <dbReference type="EC" id="2.7.11.1"/>
    </reaction>
</comment>
<organism evidence="13 14">
    <name type="scientific">Caulochytrium protostelioides</name>
    <dbReference type="NCBI Taxonomy" id="1555241"/>
    <lineage>
        <taxon>Eukaryota</taxon>
        <taxon>Fungi</taxon>
        <taxon>Fungi incertae sedis</taxon>
        <taxon>Chytridiomycota</taxon>
        <taxon>Chytridiomycota incertae sedis</taxon>
        <taxon>Chytridiomycetes</taxon>
        <taxon>Caulochytriales</taxon>
        <taxon>Caulochytriaceae</taxon>
        <taxon>Caulochytrium</taxon>
    </lineage>
</organism>
<evidence type="ECO:0000256" key="4">
    <source>
        <dbReference type="ARBA" id="ARBA00022741"/>
    </source>
</evidence>
<evidence type="ECO:0000313" key="14">
    <source>
        <dbReference type="Proteomes" id="UP000274922"/>
    </source>
</evidence>
<keyword evidence="5" id="KW-0418">Kinase</keyword>
<evidence type="ECO:0000313" key="13">
    <source>
        <dbReference type="EMBL" id="RKP00930.1"/>
    </source>
</evidence>
<evidence type="ECO:0000259" key="12">
    <source>
        <dbReference type="PROSITE" id="PS50011"/>
    </source>
</evidence>
<evidence type="ECO:0000256" key="5">
    <source>
        <dbReference type="ARBA" id="ARBA00022777"/>
    </source>
</evidence>
<comment type="similarity">
    <text evidence="10">Belongs to the protein kinase superfamily.</text>
</comment>
<feature type="non-terminal residue" evidence="13">
    <location>
        <position position="1"/>
    </location>
</feature>
<evidence type="ECO:0000256" key="7">
    <source>
        <dbReference type="ARBA" id="ARBA00047899"/>
    </source>
</evidence>
<sequence length="459" mass="51532">EEEDAAEYGPGGYHPVHPGDVFHHGRYVVLRKLGWGHFSTVWLALDRHLGDRPVALKIVKSSKHYTESALDEIELLQRVVDANPNSPYRATVVSLLSTFSHTGPNGTHVCMSFEILGPNLLTLIRHHHRGIPVDIVKRIVKQILGALAYLHEECGIIHTDLKPENVLICAGHHLESVGRALRQVGGPRARRRRSGRHAACRRCRAAARHVQSLLDRELGLPASLDLFDPFHRFRFSRARPPRPGAAARLVAEGVAVAADDDVLHAAPAAATASSVATSPARRHRRKPKPEPPARINVKLADLGNACWINQHFTSDIQTRQYRSPEAILGAYYNQKVDIWSLACMAFELLTGEYLFDPQPGAAYDKNDDHVAQIIELLGVFPDYIMWSGKYSDDIFTRRGNLKRIHTLRFWKLEDILRQKYDFSRQAAAEVADFLLPMLALDPKERASAREMLSHPWLAD</sequence>
<dbReference type="OrthoDB" id="2649at2759"/>
<dbReference type="InterPro" id="IPR008271">
    <property type="entry name" value="Ser/Thr_kinase_AS"/>
</dbReference>
<dbReference type="PROSITE" id="PS50011">
    <property type="entry name" value="PROTEIN_KINASE_DOM"/>
    <property type="match status" value="1"/>
</dbReference>
<dbReference type="EMBL" id="ML014192">
    <property type="protein sequence ID" value="RKP00930.1"/>
    <property type="molecule type" value="Genomic_DNA"/>
</dbReference>
<dbReference type="GO" id="GO:0005737">
    <property type="term" value="C:cytoplasm"/>
    <property type="evidence" value="ECO:0007669"/>
    <property type="project" value="TreeGrafter"/>
</dbReference>
<evidence type="ECO:0000256" key="1">
    <source>
        <dbReference type="ARBA" id="ARBA00012513"/>
    </source>
</evidence>
<dbReference type="STRING" id="1555241.A0A4P9X7A5"/>
<evidence type="ECO:0000256" key="10">
    <source>
        <dbReference type="RuleBase" id="RU000304"/>
    </source>
</evidence>
<evidence type="ECO:0000256" key="3">
    <source>
        <dbReference type="ARBA" id="ARBA00022679"/>
    </source>
</evidence>
<evidence type="ECO:0000256" key="9">
    <source>
        <dbReference type="PROSITE-ProRule" id="PRU10141"/>
    </source>
</evidence>
<dbReference type="Proteomes" id="UP000274922">
    <property type="component" value="Unassembled WGS sequence"/>
</dbReference>
<accession>A0A4P9X7A5</accession>
<protein>
    <recommendedName>
        <fullName evidence="1">non-specific serine/threonine protein kinase</fullName>
        <ecNumber evidence="1">2.7.11.1</ecNumber>
    </recommendedName>
</protein>
<dbReference type="CDD" id="cd14136">
    <property type="entry name" value="STKc_SRPK"/>
    <property type="match status" value="1"/>
</dbReference>
<dbReference type="InterPro" id="IPR051334">
    <property type="entry name" value="SRPK"/>
</dbReference>
<dbReference type="AlphaFoldDB" id="A0A4P9X7A5"/>
<feature type="non-terminal residue" evidence="13">
    <location>
        <position position="459"/>
    </location>
</feature>
<proteinExistence type="inferred from homology"/>
<dbReference type="InterPro" id="IPR011009">
    <property type="entry name" value="Kinase-like_dom_sf"/>
</dbReference>
<keyword evidence="6 9" id="KW-0067">ATP-binding</keyword>
<feature type="region of interest" description="Disordered" evidence="11">
    <location>
        <begin position="273"/>
        <end position="293"/>
    </location>
</feature>
<evidence type="ECO:0000256" key="8">
    <source>
        <dbReference type="ARBA" id="ARBA00048679"/>
    </source>
</evidence>
<gene>
    <name evidence="13" type="ORF">CXG81DRAFT_3311</name>
</gene>
<comment type="catalytic activity">
    <reaction evidence="7">
        <text>L-threonyl-[protein] + ATP = O-phospho-L-threonyl-[protein] + ADP + H(+)</text>
        <dbReference type="Rhea" id="RHEA:46608"/>
        <dbReference type="Rhea" id="RHEA-COMP:11060"/>
        <dbReference type="Rhea" id="RHEA-COMP:11605"/>
        <dbReference type="ChEBI" id="CHEBI:15378"/>
        <dbReference type="ChEBI" id="CHEBI:30013"/>
        <dbReference type="ChEBI" id="CHEBI:30616"/>
        <dbReference type="ChEBI" id="CHEBI:61977"/>
        <dbReference type="ChEBI" id="CHEBI:456216"/>
        <dbReference type="EC" id="2.7.11.1"/>
    </reaction>
</comment>
<dbReference type="PANTHER" id="PTHR47634">
    <property type="entry name" value="PROTEIN KINASE DOMAIN-CONTAINING PROTEIN-RELATED"/>
    <property type="match status" value="1"/>
</dbReference>
<keyword evidence="14" id="KW-1185">Reference proteome</keyword>
<dbReference type="EC" id="2.7.11.1" evidence="1"/>
<keyword evidence="2 10" id="KW-0723">Serine/threonine-protein kinase</keyword>
<dbReference type="Gene3D" id="1.10.510.10">
    <property type="entry name" value="Transferase(Phosphotransferase) domain 1"/>
    <property type="match status" value="1"/>
</dbReference>
<feature type="binding site" evidence="9">
    <location>
        <position position="57"/>
    </location>
    <ligand>
        <name>ATP</name>
        <dbReference type="ChEBI" id="CHEBI:30616"/>
    </ligand>
</feature>
<dbReference type="PANTHER" id="PTHR47634:SF9">
    <property type="entry name" value="PROTEIN KINASE DOMAIN-CONTAINING PROTEIN-RELATED"/>
    <property type="match status" value="1"/>
</dbReference>
<dbReference type="GO" id="GO:0050684">
    <property type="term" value="P:regulation of mRNA processing"/>
    <property type="evidence" value="ECO:0007669"/>
    <property type="project" value="TreeGrafter"/>
</dbReference>
<evidence type="ECO:0000256" key="2">
    <source>
        <dbReference type="ARBA" id="ARBA00022527"/>
    </source>
</evidence>
<dbReference type="GO" id="GO:0000245">
    <property type="term" value="P:spliceosomal complex assembly"/>
    <property type="evidence" value="ECO:0007669"/>
    <property type="project" value="TreeGrafter"/>
</dbReference>
<reference evidence="14" key="1">
    <citation type="journal article" date="2018" name="Nat. Microbiol.">
        <title>Leveraging single-cell genomics to expand the fungal tree of life.</title>
        <authorList>
            <person name="Ahrendt S.R."/>
            <person name="Quandt C.A."/>
            <person name="Ciobanu D."/>
            <person name="Clum A."/>
            <person name="Salamov A."/>
            <person name="Andreopoulos B."/>
            <person name="Cheng J.F."/>
            <person name="Woyke T."/>
            <person name="Pelin A."/>
            <person name="Henrissat B."/>
            <person name="Reynolds N.K."/>
            <person name="Benny G.L."/>
            <person name="Smith M.E."/>
            <person name="James T.Y."/>
            <person name="Grigoriev I.V."/>
        </authorList>
    </citation>
    <scope>NUCLEOTIDE SEQUENCE [LARGE SCALE GENOMIC DNA]</scope>
    <source>
        <strain evidence="14">ATCC 52028</strain>
    </source>
</reference>
<dbReference type="Gene3D" id="3.30.200.20">
    <property type="entry name" value="Phosphorylase Kinase, domain 1"/>
    <property type="match status" value="1"/>
</dbReference>
<dbReference type="GO" id="GO:0005524">
    <property type="term" value="F:ATP binding"/>
    <property type="evidence" value="ECO:0007669"/>
    <property type="project" value="UniProtKB-UniRule"/>
</dbReference>
<evidence type="ECO:0000256" key="6">
    <source>
        <dbReference type="ARBA" id="ARBA00022840"/>
    </source>
</evidence>
<dbReference type="SMART" id="SM00220">
    <property type="entry name" value="S_TKc"/>
    <property type="match status" value="1"/>
</dbReference>
<evidence type="ECO:0000256" key="11">
    <source>
        <dbReference type="SAM" id="MobiDB-lite"/>
    </source>
</evidence>
<keyword evidence="3" id="KW-0808">Transferase</keyword>
<dbReference type="FunFam" id="3.30.200.20:FF:000770">
    <property type="entry name" value="SRSF protein kinase 2"/>
    <property type="match status" value="1"/>
</dbReference>
<dbReference type="SUPFAM" id="SSF56112">
    <property type="entry name" value="Protein kinase-like (PK-like)"/>
    <property type="match status" value="1"/>
</dbReference>
<dbReference type="PROSITE" id="PS00107">
    <property type="entry name" value="PROTEIN_KINASE_ATP"/>
    <property type="match status" value="1"/>
</dbReference>
<dbReference type="InterPro" id="IPR000719">
    <property type="entry name" value="Prot_kinase_dom"/>
</dbReference>
<dbReference type="GO" id="GO:0004674">
    <property type="term" value="F:protein serine/threonine kinase activity"/>
    <property type="evidence" value="ECO:0007669"/>
    <property type="project" value="UniProtKB-KW"/>
</dbReference>
<dbReference type="FunFam" id="1.10.510.10:FF:000339">
    <property type="entry name" value="Serine/threonine-protein kinase SRPK-like protein"/>
    <property type="match status" value="1"/>
</dbReference>
<dbReference type="GO" id="GO:0005634">
    <property type="term" value="C:nucleus"/>
    <property type="evidence" value="ECO:0007669"/>
    <property type="project" value="TreeGrafter"/>
</dbReference>
<dbReference type="Pfam" id="PF00069">
    <property type="entry name" value="Pkinase"/>
    <property type="match status" value="2"/>
</dbReference>
<feature type="domain" description="Protein kinase" evidence="12">
    <location>
        <begin position="27"/>
        <end position="457"/>
    </location>
</feature>
<dbReference type="PROSITE" id="PS00108">
    <property type="entry name" value="PROTEIN_KINASE_ST"/>
    <property type="match status" value="1"/>
</dbReference>
<name>A0A4P9X7A5_9FUNG</name>
<dbReference type="InterPro" id="IPR017441">
    <property type="entry name" value="Protein_kinase_ATP_BS"/>
</dbReference>
<keyword evidence="4 9" id="KW-0547">Nucleotide-binding</keyword>